<keyword evidence="2" id="KW-1185">Reference proteome</keyword>
<name>A0A9P7E301_9AGAM</name>
<comment type="caution">
    <text evidence="1">The sequence shown here is derived from an EMBL/GenBank/DDBJ whole genome shotgun (WGS) entry which is preliminary data.</text>
</comment>
<organism evidence="1 2">
    <name type="scientific">Suillus subaureus</name>
    <dbReference type="NCBI Taxonomy" id="48587"/>
    <lineage>
        <taxon>Eukaryota</taxon>
        <taxon>Fungi</taxon>
        <taxon>Dikarya</taxon>
        <taxon>Basidiomycota</taxon>
        <taxon>Agaricomycotina</taxon>
        <taxon>Agaricomycetes</taxon>
        <taxon>Agaricomycetidae</taxon>
        <taxon>Boletales</taxon>
        <taxon>Suillineae</taxon>
        <taxon>Suillaceae</taxon>
        <taxon>Suillus</taxon>
    </lineage>
</organism>
<dbReference type="EMBL" id="JABBWG010000033">
    <property type="protein sequence ID" value="KAG1809656.1"/>
    <property type="molecule type" value="Genomic_DNA"/>
</dbReference>
<dbReference type="GeneID" id="64630590"/>
<gene>
    <name evidence="1" type="ORF">BJ212DRAFT_1378807</name>
</gene>
<sequence>MPFMMGIGQLLTPLDEYDLTFPDLMAFIQLACMCMTDIQHPPIHPPEVVTHLTILACWVAFHQVIWTHSAVLPTDQEIEVFNYHGLVRGIGYHDLYPPTHVCQCPKCVNYCDGDEVATLMDVNTFYASLFML</sequence>
<dbReference type="OrthoDB" id="2501483at2759"/>
<evidence type="ECO:0000313" key="2">
    <source>
        <dbReference type="Proteomes" id="UP000807769"/>
    </source>
</evidence>
<evidence type="ECO:0000313" key="1">
    <source>
        <dbReference type="EMBL" id="KAG1809656.1"/>
    </source>
</evidence>
<reference evidence="1" key="1">
    <citation type="journal article" date="2020" name="New Phytol.">
        <title>Comparative genomics reveals dynamic genome evolution in host specialist ectomycorrhizal fungi.</title>
        <authorList>
            <person name="Lofgren L.A."/>
            <person name="Nguyen N.H."/>
            <person name="Vilgalys R."/>
            <person name="Ruytinx J."/>
            <person name="Liao H.L."/>
            <person name="Branco S."/>
            <person name="Kuo A."/>
            <person name="LaButti K."/>
            <person name="Lipzen A."/>
            <person name="Andreopoulos W."/>
            <person name="Pangilinan J."/>
            <person name="Riley R."/>
            <person name="Hundley H."/>
            <person name="Na H."/>
            <person name="Barry K."/>
            <person name="Grigoriev I.V."/>
            <person name="Stajich J.E."/>
            <person name="Kennedy P.G."/>
        </authorList>
    </citation>
    <scope>NUCLEOTIDE SEQUENCE</scope>
    <source>
        <strain evidence="1">MN1</strain>
    </source>
</reference>
<evidence type="ECO:0008006" key="3">
    <source>
        <dbReference type="Google" id="ProtNLM"/>
    </source>
</evidence>
<protein>
    <recommendedName>
        <fullName evidence="3">CxC5 like cysteine cluster associated with KDZ domain-containing protein</fullName>
    </recommendedName>
</protein>
<dbReference type="AlphaFoldDB" id="A0A9P7E301"/>
<dbReference type="Proteomes" id="UP000807769">
    <property type="component" value="Unassembled WGS sequence"/>
</dbReference>
<proteinExistence type="predicted"/>
<dbReference type="RefSeq" id="XP_041189370.1">
    <property type="nucleotide sequence ID" value="XM_041336573.1"/>
</dbReference>
<accession>A0A9P7E301</accession>